<evidence type="ECO:0000313" key="2">
    <source>
        <dbReference type="EMBL" id="AIJ21513.1"/>
    </source>
</evidence>
<keyword evidence="3" id="KW-1185">Reference proteome</keyword>
<organism evidence="2 3">
    <name type="scientific">Amycolatopsis methanolica 239</name>
    <dbReference type="NCBI Taxonomy" id="1068978"/>
    <lineage>
        <taxon>Bacteria</taxon>
        <taxon>Bacillati</taxon>
        <taxon>Actinomycetota</taxon>
        <taxon>Actinomycetes</taxon>
        <taxon>Pseudonocardiales</taxon>
        <taxon>Pseudonocardiaceae</taxon>
        <taxon>Amycolatopsis</taxon>
        <taxon>Amycolatopsis methanolica group</taxon>
    </lineage>
</organism>
<dbReference type="HOGENOM" id="CLU_2021876_0_0_11"/>
<protein>
    <submittedName>
        <fullName evidence="2">Putative membrane protein</fullName>
    </submittedName>
</protein>
<gene>
    <name evidence="2" type="ORF">AMETH_1421</name>
</gene>
<dbReference type="eggNOG" id="COG0392">
    <property type="taxonomic scope" value="Bacteria"/>
</dbReference>
<dbReference type="KEGG" id="amq:AMETH_1421"/>
<dbReference type="EMBL" id="CP009110">
    <property type="protein sequence ID" value="AIJ21513.1"/>
    <property type="molecule type" value="Genomic_DNA"/>
</dbReference>
<feature type="region of interest" description="Disordered" evidence="1">
    <location>
        <begin position="93"/>
        <end position="122"/>
    </location>
</feature>
<dbReference type="STRING" id="1068978.AMETH_1421"/>
<proteinExistence type="predicted"/>
<dbReference type="Proteomes" id="UP000062973">
    <property type="component" value="Chromosome"/>
</dbReference>
<evidence type="ECO:0000256" key="1">
    <source>
        <dbReference type="SAM" id="MobiDB-lite"/>
    </source>
</evidence>
<sequence>MCVMRRRLVQALGLAAVLAIVVGTLRDRVPSPGKIGAALRQADPRWLAVAAAAEFVSMGMFARQQRRLLTAFGVTLQRRRILALSYSRSAISISLPPVRPCPPPTRSSSSGQAARTGSRPPR</sequence>
<accession>A0A076ML08</accession>
<dbReference type="AlphaFoldDB" id="A0A076ML08"/>
<name>A0A076ML08_AMYME</name>
<evidence type="ECO:0000313" key="3">
    <source>
        <dbReference type="Proteomes" id="UP000062973"/>
    </source>
</evidence>
<reference evidence="2 3" key="1">
    <citation type="submission" date="2014-07" db="EMBL/GenBank/DDBJ databases">
        <title>Whole Genome Sequence of the Amycolatopsis methanolica 239.</title>
        <authorList>
            <person name="Tang B."/>
        </authorList>
    </citation>
    <scope>NUCLEOTIDE SEQUENCE [LARGE SCALE GENOMIC DNA]</scope>
    <source>
        <strain evidence="2 3">239</strain>
    </source>
</reference>